<name>A0A1T5KA32_9GAMM</name>
<dbReference type="AlphaFoldDB" id="A0A1T5KA32"/>
<dbReference type="Gene3D" id="2.60.120.600">
    <property type="entry name" value="Domain of unknown function DUF1214, C-terminal domain"/>
    <property type="match status" value="1"/>
</dbReference>
<evidence type="ECO:0000313" key="3">
    <source>
        <dbReference type="EMBL" id="SKC60543.1"/>
    </source>
</evidence>
<evidence type="ECO:0000313" key="4">
    <source>
        <dbReference type="Proteomes" id="UP000190341"/>
    </source>
</evidence>
<dbReference type="RefSeq" id="WP_079723805.1">
    <property type="nucleotide sequence ID" value="NZ_BMCL01000002.1"/>
</dbReference>
<dbReference type="OrthoDB" id="9777345at2"/>
<dbReference type="InterPro" id="IPR010679">
    <property type="entry name" value="DUF1254"/>
</dbReference>
<evidence type="ECO:0000259" key="2">
    <source>
        <dbReference type="Pfam" id="PF06863"/>
    </source>
</evidence>
<dbReference type="STRING" id="428993.SAMN06296058_1512"/>
<dbReference type="InterPro" id="IPR037050">
    <property type="entry name" value="DUF1254_sf"/>
</dbReference>
<dbReference type="EMBL" id="FUZV01000001">
    <property type="protein sequence ID" value="SKC60543.1"/>
    <property type="molecule type" value="Genomic_DNA"/>
</dbReference>
<dbReference type="InterPro" id="IPR037049">
    <property type="entry name" value="DUF1214_C_sf"/>
</dbReference>
<dbReference type="Pfam" id="PF06863">
    <property type="entry name" value="DUF1254"/>
    <property type="match status" value="1"/>
</dbReference>
<proteinExistence type="predicted"/>
<reference evidence="3" key="1">
    <citation type="submission" date="2017-02" db="EMBL/GenBank/DDBJ databases">
        <authorList>
            <person name="Peterson S.W."/>
        </authorList>
    </citation>
    <scope>NUCLEOTIDE SEQUENCE [LARGE SCALE GENOMIC DNA]</scope>
    <source>
        <strain evidence="3">P15</strain>
    </source>
</reference>
<dbReference type="SUPFAM" id="SSF160935">
    <property type="entry name" value="VPA0735-like"/>
    <property type="match status" value="1"/>
</dbReference>
<accession>A0A1T5KA32</accession>
<dbReference type="Pfam" id="PF06742">
    <property type="entry name" value="DUF1214"/>
    <property type="match status" value="1"/>
</dbReference>
<dbReference type="InterPro" id="IPR010621">
    <property type="entry name" value="DUF1214"/>
</dbReference>
<organism evidence="3 4">
    <name type="scientific">Pseudoxanthomonas indica</name>
    <dbReference type="NCBI Taxonomy" id="428993"/>
    <lineage>
        <taxon>Bacteria</taxon>
        <taxon>Pseudomonadati</taxon>
        <taxon>Pseudomonadota</taxon>
        <taxon>Gammaproteobacteria</taxon>
        <taxon>Lysobacterales</taxon>
        <taxon>Lysobacteraceae</taxon>
        <taxon>Pseudoxanthomonas</taxon>
    </lineage>
</organism>
<feature type="domain" description="DUF1214" evidence="1">
    <location>
        <begin position="361"/>
        <end position="478"/>
    </location>
</feature>
<gene>
    <name evidence="3" type="ORF">SAMN06296058_1512</name>
</gene>
<dbReference type="Proteomes" id="UP000190341">
    <property type="component" value="Unassembled WGS sequence"/>
</dbReference>
<feature type="domain" description="DUF1254" evidence="2">
    <location>
        <begin position="80"/>
        <end position="211"/>
    </location>
</feature>
<sequence length="494" mass="54161">MPTPSTPYAARAFNPAHPLLPNGAGAPAQLANERYVESLARLVYYWGYPAVDGFGRTSAWELMKDGPGATMGLFPGAPKNTMGYLDDYMSPAQRKVVTPNNDTIYGVCFADLTHEPLVIQTPESVPAHHYWTIQITDVFTTVLRQLGSASATPGGKFLLAGPDWHGEVPTGYVDVIRSPTNVAGIFGRSFTAHTPESKQQARAVLNQIGVVPLSKDQPHRWTFDCEASARNKVYPKGVTPEMVAADPDMLRVRPVNAVTFWDDLQKALDFNPQVSADDAAMADQARTLLALRQSSDAWKALLDRTALSADAELHEGARFHQTGVDAGNGWQKQENGGLWGTDWFGRAQAAVIYIYVNDFHEAVYFIRGTDSKANLLQGRYHYTLTFAKGALPPVDRERGGFWSLTMYDRDYYMLSKPENGRTNIGTVSLEANELKFAADGSLTLHLSHAPPPGEDALANWLQAPDDQFALIVRAYVPDASLLDGSHVLPEVVRA</sequence>
<dbReference type="Gene3D" id="2.60.40.1610">
    <property type="entry name" value="Domain of unknown function DUF1254"/>
    <property type="match status" value="1"/>
</dbReference>
<protein>
    <submittedName>
        <fullName evidence="3">Uncharacterized conserved protein</fullName>
    </submittedName>
</protein>
<keyword evidence="4" id="KW-1185">Reference proteome</keyword>
<evidence type="ECO:0000259" key="1">
    <source>
        <dbReference type="Pfam" id="PF06742"/>
    </source>
</evidence>
<dbReference type="PANTHER" id="PTHR36509:SF2">
    <property type="entry name" value="BLL3101 PROTEIN"/>
    <property type="match status" value="1"/>
</dbReference>
<dbReference type="PANTHER" id="PTHR36509">
    <property type="entry name" value="BLL3101 PROTEIN"/>
    <property type="match status" value="1"/>
</dbReference>